<dbReference type="AlphaFoldDB" id="A0AA87PW40"/>
<evidence type="ECO:0008006" key="3">
    <source>
        <dbReference type="Google" id="ProtNLM"/>
    </source>
</evidence>
<dbReference type="Proteomes" id="UP000026941">
    <property type="component" value="Unassembled WGS sequence"/>
</dbReference>
<dbReference type="EMBL" id="BAYX01000001">
    <property type="protein sequence ID" value="GAJ91020.1"/>
    <property type="molecule type" value="Genomic_DNA"/>
</dbReference>
<reference evidence="1 2" key="1">
    <citation type="submission" date="2014-05" db="EMBL/GenBank/DDBJ databases">
        <title>Whole genome shotgun sequence of Rhizobium rhizogenes NBRC 13257.</title>
        <authorList>
            <person name="Katano-Makiyama Y."/>
            <person name="Hosoyama A."/>
            <person name="Hashimoto M."/>
            <person name="Hosoyama Y."/>
            <person name="Noguchi M."/>
            <person name="Tsuchikane K."/>
            <person name="Kimura A."/>
            <person name="Ohji S."/>
            <person name="Ichikawa N."/>
            <person name="Yamazoe A."/>
            <person name="Fujita N."/>
        </authorList>
    </citation>
    <scope>NUCLEOTIDE SEQUENCE [LARGE SCALE GENOMIC DNA]</scope>
    <source>
        <strain evidence="1 2">NBRC 13257</strain>
    </source>
</reference>
<comment type="caution">
    <text evidence="1">The sequence shown here is derived from an EMBL/GenBank/DDBJ whole genome shotgun (WGS) entry which is preliminary data.</text>
</comment>
<name>A0AA87PW40_RHIRH</name>
<proteinExistence type="predicted"/>
<sequence length="74" mass="8217">MSSEKMNTPEAARYIRKSASWLNKTRLTGTGPVYLKIGGSVLYVKSDLDNWLSGMRRTAVYDFANDNVRAMAAA</sequence>
<accession>A0AA87PW40</accession>
<evidence type="ECO:0000313" key="1">
    <source>
        <dbReference type="EMBL" id="GAJ91020.1"/>
    </source>
</evidence>
<protein>
    <recommendedName>
        <fullName evidence="3">Helix-turn-helix domain-containing protein</fullName>
    </recommendedName>
</protein>
<organism evidence="1 2">
    <name type="scientific">Rhizobium rhizogenes NBRC 13257</name>
    <dbReference type="NCBI Taxonomy" id="1220581"/>
    <lineage>
        <taxon>Bacteria</taxon>
        <taxon>Pseudomonadati</taxon>
        <taxon>Pseudomonadota</taxon>
        <taxon>Alphaproteobacteria</taxon>
        <taxon>Hyphomicrobiales</taxon>
        <taxon>Rhizobiaceae</taxon>
        <taxon>Rhizobium/Agrobacterium group</taxon>
        <taxon>Rhizobium</taxon>
    </lineage>
</organism>
<gene>
    <name evidence="1" type="ORF">RRH01S_01_04890</name>
</gene>
<dbReference type="RefSeq" id="WP_131597796.1">
    <property type="nucleotide sequence ID" value="NZ_BAYX01000001.1"/>
</dbReference>
<evidence type="ECO:0000313" key="2">
    <source>
        <dbReference type="Proteomes" id="UP000026941"/>
    </source>
</evidence>